<dbReference type="Pfam" id="PF06943">
    <property type="entry name" value="zf-LSD1"/>
    <property type="match status" value="1"/>
</dbReference>
<feature type="compositionally biased region" description="Polar residues" evidence="1">
    <location>
        <begin position="163"/>
        <end position="173"/>
    </location>
</feature>
<name>A0AAW2YV93_9EUKA</name>
<organism evidence="3 4">
    <name type="scientific">Acrasis kona</name>
    <dbReference type="NCBI Taxonomy" id="1008807"/>
    <lineage>
        <taxon>Eukaryota</taxon>
        <taxon>Discoba</taxon>
        <taxon>Heterolobosea</taxon>
        <taxon>Tetramitia</taxon>
        <taxon>Eutetramitia</taxon>
        <taxon>Acrasidae</taxon>
        <taxon>Acrasis</taxon>
    </lineage>
</organism>
<evidence type="ECO:0000313" key="4">
    <source>
        <dbReference type="Proteomes" id="UP001431209"/>
    </source>
</evidence>
<reference evidence="3 4" key="1">
    <citation type="submission" date="2024-03" db="EMBL/GenBank/DDBJ databases">
        <title>The Acrasis kona genome and developmental transcriptomes reveal deep origins of eukaryotic multicellular pathways.</title>
        <authorList>
            <person name="Sheikh S."/>
            <person name="Fu C.-J."/>
            <person name="Brown M.W."/>
            <person name="Baldauf S.L."/>
        </authorList>
    </citation>
    <scope>NUCLEOTIDE SEQUENCE [LARGE SCALE GENOMIC DNA]</scope>
    <source>
        <strain evidence="3 4">ATCC MYA-3509</strain>
    </source>
</reference>
<accession>A0AAW2YV93</accession>
<protein>
    <recommendedName>
        <fullName evidence="2">Zinc finger LSD1-type domain-containing protein</fullName>
    </recommendedName>
</protein>
<dbReference type="Proteomes" id="UP001431209">
    <property type="component" value="Unassembled WGS sequence"/>
</dbReference>
<keyword evidence="4" id="KW-1185">Reference proteome</keyword>
<dbReference type="EMBL" id="JAOPGA020000687">
    <property type="protein sequence ID" value="KAL0480773.1"/>
    <property type="molecule type" value="Genomic_DNA"/>
</dbReference>
<comment type="caution">
    <text evidence="3">The sequence shown here is derived from an EMBL/GenBank/DDBJ whole genome shotgun (WGS) entry which is preliminary data.</text>
</comment>
<gene>
    <name evidence="3" type="ORF">AKO1_006925</name>
</gene>
<evidence type="ECO:0000313" key="3">
    <source>
        <dbReference type="EMBL" id="KAL0480773.1"/>
    </source>
</evidence>
<feature type="domain" description="Zinc finger LSD1-type" evidence="2">
    <location>
        <begin position="21"/>
        <end position="40"/>
    </location>
</feature>
<sequence>MGSGRPFIHFRERTCRHVCACDSVLSYPVGAKIIRCPECKEIRRVSIDNEYVQSPCSMCLSQLLIPRYCNEFRCPSCGSDLTVKVCCIDLSIVEELDKKEEERQEAIRSSKKLPEPAKKEEPVIVVIENPPSHVSSEGKIFEKTNKVFGIESPQKEPELSLETPINYTTTQPV</sequence>
<feature type="region of interest" description="Disordered" evidence="1">
    <location>
        <begin position="152"/>
        <end position="173"/>
    </location>
</feature>
<evidence type="ECO:0000259" key="2">
    <source>
        <dbReference type="Pfam" id="PF06943"/>
    </source>
</evidence>
<dbReference type="AlphaFoldDB" id="A0AAW2YV93"/>
<proteinExistence type="predicted"/>
<feature type="region of interest" description="Disordered" evidence="1">
    <location>
        <begin position="99"/>
        <end position="118"/>
    </location>
</feature>
<dbReference type="InterPro" id="IPR005735">
    <property type="entry name" value="Znf_LSD1"/>
</dbReference>
<evidence type="ECO:0000256" key="1">
    <source>
        <dbReference type="SAM" id="MobiDB-lite"/>
    </source>
</evidence>